<name>A0A1M5MX47_9GAMM</name>
<gene>
    <name evidence="1" type="ORF">SAMN04488068_1512</name>
</gene>
<dbReference type="STRING" id="490188.SAMN04488068_1512"/>
<evidence type="ECO:0008006" key="3">
    <source>
        <dbReference type="Google" id="ProtNLM"/>
    </source>
</evidence>
<evidence type="ECO:0000313" key="1">
    <source>
        <dbReference type="EMBL" id="SHG81777.1"/>
    </source>
</evidence>
<reference evidence="1 2" key="1">
    <citation type="submission" date="2016-11" db="EMBL/GenBank/DDBJ databases">
        <authorList>
            <person name="Jaros S."/>
            <person name="Januszkiewicz K."/>
            <person name="Wedrychowicz H."/>
        </authorList>
    </citation>
    <scope>NUCLEOTIDE SEQUENCE [LARGE SCALE GENOMIC DNA]</scope>
    <source>
        <strain evidence="1 2">CGMCC 1.7049</strain>
    </source>
</reference>
<accession>A0A1M5MX47</accession>
<organism evidence="1 2">
    <name type="scientific">Hydrocarboniphaga daqingensis</name>
    <dbReference type="NCBI Taxonomy" id="490188"/>
    <lineage>
        <taxon>Bacteria</taxon>
        <taxon>Pseudomonadati</taxon>
        <taxon>Pseudomonadota</taxon>
        <taxon>Gammaproteobacteria</taxon>
        <taxon>Nevskiales</taxon>
        <taxon>Nevskiaceae</taxon>
        <taxon>Hydrocarboniphaga</taxon>
    </lineage>
</organism>
<dbReference type="RefSeq" id="WP_139250165.1">
    <property type="nucleotide sequence ID" value="NZ_FQWZ01000003.1"/>
</dbReference>
<dbReference type="EMBL" id="FQWZ01000003">
    <property type="protein sequence ID" value="SHG81777.1"/>
    <property type="molecule type" value="Genomic_DNA"/>
</dbReference>
<dbReference type="Proteomes" id="UP000199758">
    <property type="component" value="Unassembled WGS sequence"/>
</dbReference>
<sequence length="117" mass="13036">MNPHQMIQNDLQTRSLQISSEVETMLRRETRALEHDYGALAARLQVRLLNVPGAHPDQPNRCCMLTIHQPGIGPLIASAISHDLRIALRIAFANLRDMMARRNDDGSAPARIGLAIH</sequence>
<protein>
    <recommendedName>
        <fullName evidence="3">Sigma 54 modulation protein / S30EA ribosomal protein</fullName>
    </recommendedName>
</protein>
<dbReference type="AlphaFoldDB" id="A0A1M5MX47"/>
<keyword evidence="2" id="KW-1185">Reference proteome</keyword>
<proteinExistence type="predicted"/>
<evidence type="ECO:0000313" key="2">
    <source>
        <dbReference type="Proteomes" id="UP000199758"/>
    </source>
</evidence>